<feature type="coiled-coil region" evidence="1">
    <location>
        <begin position="110"/>
        <end position="137"/>
    </location>
</feature>
<keyword evidence="3" id="KW-1185">Reference proteome</keyword>
<protein>
    <recommendedName>
        <fullName evidence="4">DIP1984 family protein</fullName>
    </recommendedName>
</protein>
<evidence type="ECO:0008006" key="4">
    <source>
        <dbReference type="Google" id="ProtNLM"/>
    </source>
</evidence>
<dbReference type="EMBL" id="FNDN01000008">
    <property type="protein sequence ID" value="SDI55046.1"/>
    <property type="molecule type" value="Genomic_DNA"/>
</dbReference>
<dbReference type="NCBIfam" id="NF038048">
    <property type="entry name" value="DIP1984_fam"/>
    <property type="match status" value="1"/>
</dbReference>
<name>A0A1G8LH95_9NOCA</name>
<dbReference type="Pfam" id="PF20935">
    <property type="entry name" value="DUF6847"/>
    <property type="match status" value="1"/>
</dbReference>
<sequence length="142" mass="15756">MARRIEQLQSRIVANARFQEGEAPAENAAALLAEFDEAVGRVELLVGRINRTNATAPLGDRTLTEALSRREALRTRHKAISAAADAASGARHGYQRQLRSELAYVAALPVAELRRTADDLSRQLREIDLEIQRANWEVDLVD</sequence>
<proteinExistence type="predicted"/>
<dbReference type="AlphaFoldDB" id="A0A1G8LH95"/>
<evidence type="ECO:0000313" key="2">
    <source>
        <dbReference type="EMBL" id="SDI55046.1"/>
    </source>
</evidence>
<keyword evidence="1" id="KW-0175">Coiled coil</keyword>
<evidence type="ECO:0000256" key="1">
    <source>
        <dbReference type="SAM" id="Coils"/>
    </source>
</evidence>
<dbReference type="Gene3D" id="6.10.320.10">
    <property type="match status" value="1"/>
</dbReference>
<reference evidence="2 3" key="1">
    <citation type="submission" date="2016-10" db="EMBL/GenBank/DDBJ databases">
        <authorList>
            <person name="de Groot N.N."/>
        </authorList>
    </citation>
    <scope>NUCLEOTIDE SEQUENCE [LARGE SCALE GENOMIC DNA]</scope>
    <source>
        <strain evidence="2 3">DSM 44892</strain>
    </source>
</reference>
<accession>A0A1G8LH95</accession>
<dbReference type="InterPro" id="IPR047741">
    <property type="entry name" value="DIP1984-like"/>
</dbReference>
<dbReference type="Proteomes" id="UP000183263">
    <property type="component" value="Unassembled WGS sequence"/>
</dbReference>
<evidence type="ECO:0000313" key="3">
    <source>
        <dbReference type="Proteomes" id="UP000183263"/>
    </source>
</evidence>
<gene>
    <name evidence="2" type="ORF">SAMN05444695_108166</name>
</gene>
<organism evidence="2 3">
    <name type="scientific">Rhodococcus triatomae</name>
    <dbReference type="NCBI Taxonomy" id="300028"/>
    <lineage>
        <taxon>Bacteria</taxon>
        <taxon>Bacillati</taxon>
        <taxon>Actinomycetota</taxon>
        <taxon>Actinomycetes</taxon>
        <taxon>Mycobacteriales</taxon>
        <taxon>Nocardiaceae</taxon>
        <taxon>Rhodococcus</taxon>
    </lineage>
</organism>